<evidence type="ECO:0000313" key="2">
    <source>
        <dbReference type="Proteomes" id="UP000001355"/>
    </source>
</evidence>
<keyword evidence="2" id="KW-1185">Reference proteome</keyword>
<reference evidence="1 2" key="1">
    <citation type="journal article" date="2007" name="PLoS ONE">
        <title>Paradoxical DNA repair and peroxide resistance gene conservation in Bacillus pumilus SAFR-032.</title>
        <authorList>
            <person name="Gioia J."/>
            <person name="Yerrapragada S."/>
            <person name="Qin X."/>
            <person name="Jiang H."/>
            <person name="Igboeli O.C."/>
            <person name="Muzny D."/>
            <person name="Dugan-Rocha S."/>
            <person name="Ding Y."/>
            <person name="Hawes A."/>
            <person name="Liu W."/>
            <person name="Perez L."/>
            <person name="Kovar C."/>
            <person name="Dinh H."/>
            <person name="Lee S."/>
            <person name="Nazareth L."/>
            <person name="Blyth P."/>
            <person name="Holder M."/>
            <person name="Buhay C."/>
            <person name="Tirumalai M.R."/>
            <person name="Liu Y."/>
            <person name="Dasgupta I."/>
            <person name="Bokhetache L."/>
            <person name="Fujita M."/>
            <person name="Karouia F."/>
            <person name="Eswara Moorthy P."/>
            <person name="Siefert J."/>
            <person name="Uzman A."/>
            <person name="Buzumbo P."/>
            <person name="Verma A."/>
            <person name="Zwiya H."/>
            <person name="McWilliams B.D."/>
            <person name="Olowu A."/>
            <person name="Clinkenbeard K.D."/>
            <person name="Newcombe D."/>
            <person name="Golebiewski L."/>
            <person name="Petrosino J.F."/>
            <person name="Nicholson W.L."/>
            <person name="Fox G.E."/>
            <person name="Venkateswaran K."/>
            <person name="Highlander S.K."/>
            <person name="Weinstock G.M."/>
        </authorList>
    </citation>
    <scope>NUCLEOTIDE SEQUENCE [LARGE SCALE GENOMIC DNA]</scope>
    <source>
        <strain evidence="1 2">SAFR-032</strain>
    </source>
</reference>
<dbReference type="HOGENOM" id="CLU_3095680_0_0_9"/>
<sequence>MIGFYGIKGYPAMLHDRIHTRGFKGTHDLYKEAMVLLRSVLMHKAASISFS</sequence>
<accession>A8FI68</accession>
<name>A8FI68_BACP2</name>
<reference evidence="1 2" key="3">
    <citation type="journal article" date="2013" name="PLoS ONE">
        <title>Candidate genes that may be responsible for the unusual resistances exhibited by Bacillus pumilus SAFR-032 spores.</title>
        <authorList>
            <person name="Tirumalai M.R."/>
            <person name="Rastogi R."/>
            <person name="Zamani N."/>
            <person name="O'Bryant Williams E."/>
            <person name="Allen S."/>
            <person name="Diouf F."/>
            <person name="Kwende S."/>
            <person name="Weinstock G.M."/>
            <person name="Venkateswaran K.J."/>
            <person name="Fox G.E."/>
        </authorList>
    </citation>
    <scope>NUCLEOTIDE SEQUENCE [LARGE SCALE GENOMIC DNA]</scope>
    <source>
        <strain evidence="1 2">SAFR-032</strain>
    </source>
</reference>
<dbReference type="EMBL" id="CP000813">
    <property type="protein sequence ID" value="ABV63935.1"/>
    <property type="molecule type" value="Genomic_DNA"/>
</dbReference>
<dbReference type="AlphaFoldDB" id="A8FI68"/>
<organism evidence="1 2">
    <name type="scientific">Bacillus pumilus (strain SAFR-032)</name>
    <dbReference type="NCBI Taxonomy" id="315750"/>
    <lineage>
        <taxon>Bacteria</taxon>
        <taxon>Bacillati</taxon>
        <taxon>Bacillota</taxon>
        <taxon>Bacilli</taxon>
        <taxon>Bacillales</taxon>
        <taxon>Bacillaceae</taxon>
        <taxon>Bacillus</taxon>
    </lineage>
</organism>
<reference evidence="1 2" key="2">
    <citation type="journal article" date="2013" name="Extremophiles">
        <title>An ICEBs1-like element may be associated with the extreme radiation and desiccation resistance of Bacillus pumilus SAFR-032 spores.</title>
        <authorList>
            <person name="Tirumalai M.R."/>
            <person name="Fox G.E."/>
        </authorList>
    </citation>
    <scope>NUCLEOTIDE SEQUENCE [LARGE SCALE GENOMIC DNA]</scope>
    <source>
        <strain evidence="1 2">SAFR-032</strain>
    </source>
</reference>
<gene>
    <name evidence="1" type="ordered locus">BPUM_3282</name>
</gene>
<dbReference type="Proteomes" id="UP000001355">
    <property type="component" value="Chromosome"/>
</dbReference>
<evidence type="ECO:0000313" key="1">
    <source>
        <dbReference type="EMBL" id="ABV63935.1"/>
    </source>
</evidence>
<proteinExistence type="predicted"/>
<dbReference type="KEGG" id="bpu:BPUM_3282"/>
<protein>
    <submittedName>
        <fullName evidence="1">Uncharacterized protein</fullName>
    </submittedName>
</protein>